<evidence type="ECO:0000313" key="2">
    <source>
        <dbReference type="Proteomes" id="UP001056120"/>
    </source>
</evidence>
<gene>
    <name evidence="1" type="ORF">L1987_08042</name>
</gene>
<protein>
    <submittedName>
        <fullName evidence="1">Uncharacterized protein</fullName>
    </submittedName>
</protein>
<dbReference type="EMBL" id="CM042020">
    <property type="protein sequence ID" value="KAI3820494.1"/>
    <property type="molecule type" value="Genomic_DNA"/>
</dbReference>
<name>A0ACB9JJ45_9ASTR</name>
<proteinExistence type="predicted"/>
<organism evidence="1 2">
    <name type="scientific">Smallanthus sonchifolius</name>
    <dbReference type="NCBI Taxonomy" id="185202"/>
    <lineage>
        <taxon>Eukaryota</taxon>
        <taxon>Viridiplantae</taxon>
        <taxon>Streptophyta</taxon>
        <taxon>Embryophyta</taxon>
        <taxon>Tracheophyta</taxon>
        <taxon>Spermatophyta</taxon>
        <taxon>Magnoliopsida</taxon>
        <taxon>eudicotyledons</taxon>
        <taxon>Gunneridae</taxon>
        <taxon>Pentapetalae</taxon>
        <taxon>asterids</taxon>
        <taxon>campanulids</taxon>
        <taxon>Asterales</taxon>
        <taxon>Asteraceae</taxon>
        <taxon>Asteroideae</taxon>
        <taxon>Heliantheae alliance</taxon>
        <taxon>Millerieae</taxon>
        <taxon>Smallanthus</taxon>
    </lineage>
</organism>
<keyword evidence="2" id="KW-1185">Reference proteome</keyword>
<dbReference type="Proteomes" id="UP001056120">
    <property type="component" value="Linkage Group LG03"/>
</dbReference>
<reference evidence="1 2" key="2">
    <citation type="journal article" date="2022" name="Mol. Ecol. Resour.">
        <title>The genomes of chicory, endive, great burdock and yacon provide insights into Asteraceae paleo-polyploidization history and plant inulin production.</title>
        <authorList>
            <person name="Fan W."/>
            <person name="Wang S."/>
            <person name="Wang H."/>
            <person name="Wang A."/>
            <person name="Jiang F."/>
            <person name="Liu H."/>
            <person name="Zhao H."/>
            <person name="Xu D."/>
            <person name="Zhang Y."/>
        </authorList>
    </citation>
    <scope>NUCLEOTIDE SEQUENCE [LARGE SCALE GENOMIC DNA]</scope>
    <source>
        <strain evidence="2">cv. Yunnan</strain>
        <tissue evidence="1">Leaves</tissue>
    </source>
</reference>
<comment type="caution">
    <text evidence="1">The sequence shown here is derived from an EMBL/GenBank/DDBJ whole genome shotgun (WGS) entry which is preliminary data.</text>
</comment>
<accession>A0ACB9JJ45</accession>
<reference evidence="2" key="1">
    <citation type="journal article" date="2022" name="Mol. Ecol. Resour.">
        <title>The genomes of chicory, endive, great burdock and yacon provide insights into Asteraceae palaeo-polyploidization history and plant inulin production.</title>
        <authorList>
            <person name="Fan W."/>
            <person name="Wang S."/>
            <person name="Wang H."/>
            <person name="Wang A."/>
            <person name="Jiang F."/>
            <person name="Liu H."/>
            <person name="Zhao H."/>
            <person name="Xu D."/>
            <person name="Zhang Y."/>
        </authorList>
    </citation>
    <scope>NUCLEOTIDE SEQUENCE [LARGE SCALE GENOMIC DNA]</scope>
    <source>
        <strain evidence="2">cv. Yunnan</strain>
    </source>
</reference>
<sequence>MSLARNHDVYLFVSWPLLIIQLSSSKHKNPRLHHRRFAISGVSNLQEIQQVRWFTIHAFKFSRASIIDSDSLSNFTILIQAFTIHGQQF</sequence>
<evidence type="ECO:0000313" key="1">
    <source>
        <dbReference type="EMBL" id="KAI3820494.1"/>
    </source>
</evidence>